<dbReference type="RefSeq" id="WP_199602019.1">
    <property type="nucleotide sequence ID" value="NZ_JAEHJZ010000042.1"/>
</dbReference>
<organism evidence="1 2">
    <name type="scientific">Gelidibacter salicanalis</name>
    <dbReference type="NCBI Taxonomy" id="291193"/>
    <lineage>
        <taxon>Bacteria</taxon>
        <taxon>Pseudomonadati</taxon>
        <taxon>Bacteroidota</taxon>
        <taxon>Flavobacteriia</taxon>
        <taxon>Flavobacteriales</taxon>
        <taxon>Flavobacteriaceae</taxon>
        <taxon>Gelidibacter</taxon>
    </lineage>
</organism>
<dbReference type="EMBL" id="JAEHJZ010000042">
    <property type="protein sequence ID" value="MBJ7882250.1"/>
    <property type="molecule type" value="Genomic_DNA"/>
</dbReference>
<name>A0A934KZC1_9FLAO</name>
<sequence>MKPIKKGQIVRFHTPNEDEDPNQTYVVLEVFEDKDRSRAKLYTLDTGLSFPPVMVIYIKDLVVDELLTNQLHRFINVEHH</sequence>
<dbReference type="AlphaFoldDB" id="A0A934KZC1"/>
<reference evidence="1 2" key="1">
    <citation type="submission" date="2020-09" db="EMBL/GenBank/DDBJ databases">
        <title>Draft genome of Gelidibacter salicanalis PAMC21136.</title>
        <authorList>
            <person name="Park H."/>
        </authorList>
    </citation>
    <scope>NUCLEOTIDE SEQUENCE [LARGE SCALE GENOMIC DNA]</scope>
    <source>
        <strain evidence="1 2">PAMC21136</strain>
    </source>
</reference>
<comment type="caution">
    <text evidence="1">The sequence shown here is derived from an EMBL/GenBank/DDBJ whole genome shotgun (WGS) entry which is preliminary data.</text>
</comment>
<accession>A0A934KZC1</accession>
<protein>
    <submittedName>
        <fullName evidence="1">Uncharacterized protein</fullName>
    </submittedName>
</protein>
<keyword evidence="2" id="KW-1185">Reference proteome</keyword>
<gene>
    <name evidence="1" type="ORF">JEM65_16580</name>
</gene>
<dbReference type="Proteomes" id="UP000662373">
    <property type="component" value="Unassembled WGS sequence"/>
</dbReference>
<evidence type="ECO:0000313" key="1">
    <source>
        <dbReference type="EMBL" id="MBJ7882250.1"/>
    </source>
</evidence>
<evidence type="ECO:0000313" key="2">
    <source>
        <dbReference type="Proteomes" id="UP000662373"/>
    </source>
</evidence>
<proteinExistence type="predicted"/>